<sequence>MSASLRRGLKSLPSSSRGVVALLADMPLAPAQAATPLLEALDRDATAAESRLGEHPEHRVAFARDLYSEVTVLQGDQGRRAHLRSHAEIVRLITSDPGAVLGSIDDRTWRL</sequence>
<keyword evidence="1" id="KW-0460">Magnesium</keyword>
<proteinExistence type="predicted"/>
<dbReference type="Pfam" id="PF12804">
    <property type="entry name" value="NTP_transf_3"/>
    <property type="match status" value="1"/>
</dbReference>
<dbReference type="GO" id="GO:0016779">
    <property type="term" value="F:nucleotidyltransferase activity"/>
    <property type="evidence" value="ECO:0007669"/>
    <property type="project" value="UniProtKB-ARBA"/>
</dbReference>
<protein>
    <recommendedName>
        <fullName evidence="2">MobA-like NTP transferase domain-containing protein</fullName>
    </recommendedName>
</protein>
<dbReference type="Gene3D" id="3.90.550.10">
    <property type="entry name" value="Spore Coat Polysaccharide Biosynthesis Protein SpsA, Chain A"/>
    <property type="match status" value="1"/>
</dbReference>
<evidence type="ECO:0000259" key="2">
    <source>
        <dbReference type="Pfam" id="PF12804"/>
    </source>
</evidence>
<dbReference type="AlphaFoldDB" id="A0A5C4N6R7"/>
<evidence type="ECO:0000313" key="3">
    <source>
        <dbReference type="EMBL" id="TNC66641.1"/>
    </source>
</evidence>
<dbReference type="RefSeq" id="WP_139082769.1">
    <property type="nucleotide sequence ID" value="NZ_VDFV01000031.1"/>
</dbReference>
<dbReference type="EMBL" id="VDFV01000031">
    <property type="protein sequence ID" value="TNC66641.1"/>
    <property type="molecule type" value="Genomic_DNA"/>
</dbReference>
<gene>
    <name evidence="3" type="ORF">FHG71_16295</name>
</gene>
<dbReference type="Proteomes" id="UP000305709">
    <property type="component" value="Unassembled WGS sequence"/>
</dbReference>
<dbReference type="InterPro" id="IPR025877">
    <property type="entry name" value="MobA-like_NTP_Trfase"/>
</dbReference>
<reference evidence="3 4" key="1">
    <citation type="submission" date="2019-06" db="EMBL/GenBank/DDBJ databases">
        <authorList>
            <person name="Jiang L."/>
        </authorList>
    </citation>
    <scope>NUCLEOTIDE SEQUENCE [LARGE SCALE GENOMIC DNA]</scope>
    <source>
        <strain evidence="3 4">YIM 48858</strain>
    </source>
</reference>
<dbReference type="OrthoDB" id="9779263at2"/>
<feature type="domain" description="MobA-like NTP transferase" evidence="2">
    <location>
        <begin position="1"/>
        <end position="88"/>
    </location>
</feature>
<evidence type="ECO:0000313" key="4">
    <source>
        <dbReference type="Proteomes" id="UP000305709"/>
    </source>
</evidence>
<dbReference type="InterPro" id="IPR029044">
    <property type="entry name" value="Nucleotide-diphossugar_trans"/>
</dbReference>
<keyword evidence="4" id="KW-1185">Reference proteome</keyword>
<accession>A0A5C4N6R7</accession>
<comment type="caution">
    <text evidence="3">The sequence shown here is derived from an EMBL/GenBank/DDBJ whole genome shotgun (WGS) entry which is preliminary data.</text>
</comment>
<name>A0A5C4N6R7_9RHOB</name>
<dbReference type="PANTHER" id="PTHR43777:SF1">
    <property type="entry name" value="MOLYBDENUM COFACTOR CYTIDYLYLTRANSFERASE"/>
    <property type="match status" value="1"/>
</dbReference>
<dbReference type="PANTHER" id="PTHR43777">
    <property type="entry name" value="MOLYBDENUM COFACTOR CYTIDYLYLTRANSFERASE"/>
    <property type="match status" value="1"/>
</dbReference>
<organism evidence="3 4">
    <name type="scientific">Rubellimicrobium roseum</name>
    <dbReference type="NCBI Taxonomy" id="687525"/>
    <lineage>
        <taxon>Bacteria</taxon>
        <taxon>Pseudomonadati</taxon>
        <taxon>Pseudomonadota</taxon>
        <taxon>Alphaproteobacteria</taxon>
        <taxon>Rhodobacterales</taxon>
        <taxon>Roseobacteraceae</taxon>
        <taxon>Rubellimicrobium</taxon>
    </lineage>
</organism>
<evidence type="ECO:0000256" key="1">
    <source>
        <dbReference type="ARBA" id="ARBA00022842"/>
    </source>
</evidence>